<sequence length="119" mass="12833">MSSHLSFLNQAMNDLAAVPALAISGIALVQGLATFFQIYSALIFVRILLTWFPNVDWSNPIFSTIAQLTDPYLNLFRSIIPPLGGIDLSAIVAILALNLGSNLIINAGRQLVALSMNSF</sequence>
<evidence type="ECO:0000313" key="3">
    <source>
        <dbReference type="EMBL" id="KPQ36135.1"/>
    </source>
</evidence>
<keyword evidence="2" id="KW-0472">Membrane</keyword>
<comment type="caution">
    <text evidence="3">The sequence shown here is derived from an EMBL/GenBank/DDBJ whole genome shotgun (WGS) entry which is preliminary data.</text>
</comment>
<dbReference type="PATRIC" id="fig|1666911.3.peg.3901"/>
<evidence type="ECO:0000256" key="1">
    <source>
        <dbReference type="ARBA" id="ARBA00010894"/>
    </source>
</evidence>
<evidence type="ECO:0000256" key="2">
    <source>
        <dbReference type="SAM" id="Phobius"/>
    </source>
</evidence>
<dbReference type="PANTHER" id="PTHR33219:SF14">
    <property type="entry name" value="PROTEIN COFACTOR ASSEMBLY OF COMPLEX C SUBUNIT B CCB3, CHLOROPLASTIC-RELATED"/>
    <property type="match status" value="1"/>
</dbReference>
<gene>
    <name evidence="3" type="primary">yggT</name>
    <name evidence="3" type="ORF">HLUCCA11_07945</name>
</gene>
<dbReference type="EMBL" id="LJZR01000008">
    <property type="protein sequence ID" value="KPQ36135.1"/>
    <property type="molecule type" value="Genomic_DNA"/>
</dbReference>
<comment type="similarity">
    <text evidence="1">Belongs to the YggT family.</text>
</comment>
<keyword evidence="2" id="KW-1133">Transmembrane helix</keyword>
<feature type="transmembrane region" description="Helical" evidence="2">
    <location>
        <begin position="21"/>
        <end position="49"/>
    </location>
</feature>
<dbReference type="PANTHER" id="PTHR33219">
    <property type="entry name" value="YLMG HOMOLOG PROTEIN 2, CHLOROPLASTIC"/>
    <property type="match status" value="1"/>
</dbReference>
<accession>A0A0P7YY05</accession>
<protein>
    <submittedName>
        <fullName evidence="3">YggT family protein</fullName>
    </submittedName>
</protein>
<dbReference type="Pfam" id="PF02325">
    <property type="entry name" value="CCB3_YggT"/>
    <property type="match status" value="1"/>
</dbReference>
<organism evidence="3 4">
    <name type="scientific">Phormidesmis priestleyi Ana</name>
    <dbReference type="NCBI Taxonomy" id="1666911"/>
    <lineage>
        <taxon>Bacteria</taxon>
        <taxon>Bacillati</taxon>
        <taxon>Cyanobacteriota</taxon>
        <taxon>Cyanophyceae</taxon>
        <taxon>Leptolyngbyales</taxon>
        <taxon>Leptolyngbyaceae</taxon>
        <taxon>Phormidesmis</taxon>
    </lineage>
</organism>
<proteinExistence type="inferred from homology"/>
<dbReference type="Proteomes" id="UP000050465">
    <property type="component" value="Unassembled WGS sequence"/>
</dbReference>
<dbReference type="InterPro" id="IPR003425">
    <property type="entry name" value="CCB3/YggT"/>
</dbReference>
<dbReference type="STRING" id="1666911.HLUCCA11_07945"/>
<reference evidence="3 4" key="1">
    <citation type="submission" date="2015-09" db="EMBL/GenBank/DDBJ databases">
        <title>Identification and resolution of microdiversity through metagenomic sequencing of parallel consortia.</title>
        <authorList>
            <person name="Nelson W.C."/>
            <person name="Romine M.F."/>
            <person name="Lindemann S.R."/>
        </authorList>
    </citation>
    <scope>NUCLEOTIDE SEQUENCE [LARGE SCALE GENOMIC DNA]</scope>
    <source>
        <strain evidence="3">Ana</strain>
    </source>
</reference>
<evidence type="ECO:0000313" key="4">
    <source>
        <dbReference type="Proteomes" id="UP000050465"/>
    </source>
</evidence>
<feature type="transmembrane region" description="Helical" evidence="2">
    <location>
        <begin position="79"/>
        <end position="99"/>
    </location>
</feature>
<name>A0A0P7YY05_9CYAN</name>
<dbReference type="GO" id="GO:0016020">
    <property type="term" value="C:membrane"/>
    <property type="evidence" value="ECO:0007669"/>
    <property type="project" value="InterPro"/>
</dbReference>
<keyword evidence="2" id="KW-0812">Transmembrane</keyword>
<dbReference type="AlphaFoldDB" id="A0A0P7YY05"/>